<comment type="caution">
    <text evidence="1">The sequence shown here is derived from an EMBL/GenBank/DDBJ whole genome shotgun (WGS) entry which is preliminary data.</text>
</comment>
<reference evidence="1" key="1">
    <citation type="submission" date="2017-02" db="EMBL/GenBank/DDBJ databases">
        <title>Delving into the versatile metabolic prowess of the omnipresent phylum Bacteroidetes.</title>
        <authorList>
            <person name="Nobu M.K."/>
            <person name="Mei R."/>
            <person name="Narihiro T."/>
            <person name="Kuroda K."/>
            <person name="Liu W.-T."/>
        </authorList>
    </citation>
    <scope>NUCLEOTIDE SEQUENCE</scope>
    <source>
        <strain evidence="1">ADurb.Bin276</strain>
    </source>
</reference>
<dbReference type="AlphaFoldDB" id="A0A1V5SJZ9"/>
<proteinExistence type="predicted"/>
<sequence>MPNYRWRLIVSTFLRAPVETSTRLIEPIRIPSKPFRPHIGFIPYTFELYVVLFPVLGLESLGVDRTVSLV</sequence>
<dbReference type="Proteomes" id="UP000485569">
    <property type="component" value="Unassembled WGS sequence"/>
</dbReference>
<accession>A0A1V5SJZ9</accession>
<gene>
    <name evidence="1" type="ORF">BWY41_02003</name>
</gene>
<name>A0A1V5SJZ9_9BACT</name>
<protein>
    <submittedName>
        <fullName evidence="1">Uncharacterized protein</fullName>
    </submittedName>
</protein>
<dbReference type="EMBL" id="MWBQ01000207">
    <property type="protein sequence ID" value="OQA54553.1"/>
    <property type="molecule type" value="Genomic_DNA"/>
</dbReference>
<organism evidence="1">
    <name type="scientific">Candidatus Atribacter allofermentans</name>
    <dbReference type="NCBI Taxonomy" id="1852833"/>
    <lineage>
        <taxon>Bacteria</taxon>
        <taxon>Pseudomonadati</taxon>
        <taxon>Atribacterota</taxon>
        <taxon>Atribacteria</taxon>
        <taxon>Atribacterales</taxon>
        <taxon>Atribacteraceae</taxon>
        <taxon>Atribacter</taxon>
    </lineage>
</organism>
<evidence type="ECO:0000313" key="1">
    <source>
        <dbReference type="EMBL" id="OQA54553.1"/>
    </source>
</evidence>